<protein>
    <submittedName>
        <fullName evidence="1">Uncharacterized protein</fullName>
    </submittedName>
</protein>
<reference evidence="2" key="1">
    <citation type="submission" date="2016-02" db="EMBL/GenBank/DDBJ databases">
        <authorList>
            <person name="Wen L."/>
            <person name="He K."/>
            <person name="Yang H."/>
        </authorList>
    </citation>
    <scope>NUCLEOTIDE SEQUENCE [LARGE SCALE GENOMIC DNA]</scope>
    <source>
        <strain evidence="2">JCM 15929</strain>
    </source>
</reference>
<name>A0A138AW75_9ACTN</name>
<gene>
    <name evidence="1" type="ORF">AXK60_02055</name>
</gene>
<proteinExistence type="predicted"/>
<dbReference type="EMBL" id="LSRF01000001">
    <property type="protein sequence ID" value="KXP14695.1"/>
    <property type="molecule type" value="Genomic_DNA"/>
</dbReference>
<dbReference type="AlphaFoldDB" id="A0A138AW75"/>
<accession>A0A138AW75</accession>
<evidence type="ECO:0000313" key="2">
    <source>
        <dbReference type="Proteomes" id="UP000070258"/>
    </source>
</evidence>
<organism evidence="1 2">
    <name type="scientific">Tsukamurella pseudospumae</name>
    <dbReference type="NCBI Taxonomy" id="239498"/>
    <lineage>
        <taxon>Bacteria</taxon>
        <taxon>Bacillati</taxon>
        <taxon>Actinomycetota</taxon>
        <taxon>Actinomycetes</taxon>
        <taxon>Mycobacteriales</taxon>
        <taxon>Tsukamurellaceae</taxon>
        <taxon>Tsukamurella</taxon>
    </lineage>
</organism>
<dbReference type="Proteomes" id="UP000070258">
    <property type="component" value="Unassembled WGS sequence"/>
</dbReference>
<sequence>MFYMGEMCATVRVSLVTRSGARAVEGPWVMCEYSHDAGYRSWWLTCDFPAAMSMLGLPLAAPFLYPLMDTLTDALGVSPNVSVTLDGGILSVELIPVLDVNLD</sequence>
<evidence type="ECO:0000313" key="1">
    <source>
        <dbReference type="EMBL" id="KXP14695.1"/>
    </source>
</evidence>
<comment type="caution">
    <text evidence="1">The sequence shown here is derived from an EMBL/GenBank/DDBJ whole genome shotgun (WGS) entry which is preliminary data.</text>
</comment>
<dbReference type="STRING" id="239498.AXK60_02055"/>